<reference evidence="3" key="2">
    <citation type="submission" date="2015-01" db="EMBL/GenBank/DDBJ databases">
        <title>Evolutionary Origins and Diversification of the Mycorrhizal Mutualists.</title>
        <authorList>
            <consortium name="DOE Joint Genome Institute"/>
            <consortium name="Mycorrhizal Genomics Consortium"/>
            <person name="Kohler A."/>
            <person name="Kuo A."/>
            <person name="Nagy L.G."/>
            <person name="Floudas D."/>
            <person name="Copeland A."/>
            <person name="Barry K.W."/>
            <person name="Cichocki N."/>
            <person name="Veneault-Fourrey C."/>
            <person name="LaButti K."/>
            <person name="Lindquist E.A."/>
            <person name="Lipzen A."/>
            <person name="Lundell T."/>
            <person name="Morin E."/>
            <person name="Murat C."/>
            <person name="Riley R."/>
            <person name="Ohm R."/>
            <person name="Sun H."/>
            <person name="Tunlid A."/>
            <person name="Henrissat B."/>
            <person name="Grigoriev I.V."/>
            <person name="Hibbett D.S."/>
            <person name="Martin F."/>
        </authorList>
    </citation>
    <scope>NUCLEOTIDE SEQUENCE [LARGE SCALE GENOMIC DNA]</scope>
    <source>
        <strain evidence="3">ATCC 200175</strain>
    </source>
</reference>
<dbReference type="SUPFAM" id="SSF52540">
    <property type="entry name" value="P-loop containing nucleoside triphosphate hydrolases"/>
    <property type="match status" value="1"/>
</dbReference>
<evidence type="ECO:0008006" key="4">
    <source>
        <dbReference type="Google" id="ProtNLM"/>
    </source>
</evidence>
<accession>A0A0C9SQ86</accession>
<dbReference type="Proteomes" id="UP000053647">
    <property type="component" value="Unassembled WGS sequence"/>
</dbReference>
<dbReference type="InterPro" id="IPR027417">
    <property type="entry name" value="P-loop_NTPase"/>
</dbReference>
<dbReference type="OrthoDB" id="2343366at2759"/>
<organism evidence="2 3">
    <name type="scientific">Paxillus involutus ATCC 200175</name>
    <dbReference type="NCBI Taxonomy" id="664439"/>
    <lineage>
        <taxon>Eukaryota</taxon>
        <taxon>Fungi</taxon>
        <taxon>Dikarya</taxon>
        <taxon>Basidiomycota</taxon>
        <taxon>Agaricomycotina</taxon>
        <taxon>Agaricomycetes</taxon>
        <taxon>Agaricomycetidae</taxon>
        <taxon>Boletales</taxon>
        <taxon>Paxilineae</taxon>
        <taxon>Paxillaceae</taxon>
        <taxon>Paxillus</taxon>
    </lineage>
</organism>
<dbReference type="EMBL" id="KN819458">
    <property type="protein sequence ID" value="KIJ09479.1"/>
    <property type="molecule type" value="Genomic_DNA"/>
</dbReference>
<protein>
    <recommendedName>
        <fullName evidence="4">VLIG-type G domain-containing protein</fullName>
    </recommendedName>
</protein>
<dbReference type="HOGENOM" id="CLU_000401_1_0_1"/>
<evidence type="ECO:0000313" key="2">
    <source>
        <dbReference type="EMBL" id="KIJ09479.1"/>
    </source>
</evidence>
<sequence length="1225" mass="136709">MILTDLDEINPADDPPSPGVEVESELSDLSYLNIELSDDDIESVESVGLEEPAQQEVDAEMAEQPQSERDLCLSIPGMYRVLDLISDRGTIDKIIIAQDSLKAFVNGICPGAYASLTKVDFKALDKCEVKPVGIYGSKEEIVRFLLSFGGVDDAMATMLVDPTADSSTAKSTLRSGLYIIRVSQTSDAIENIFVIYWPEESTWNDDASPPVCRNRVTFMRYLTKICDQVTALISEEHAKAIVWSDPVNDDNLTDEDEDENDTDRLFTFEVAKTNEQEEGVSVRPGFKCTSDQIIIAEPHPDNTMEPEFFKPRLVHGETRQGFMTARYLPGRRSVRSLHAHRINSFLLQDALENESLQIAETIGPKSLHQLFRLGLGRRFPEEGNIWAEEAKVIKLVYLPTLGEAVTAAKDMAQKHLGAIVEKVYKNLLKTTRRVQREDYRSRAKVEADRRSDQDIRDLSASLIRNINLLSQSSTSPSLLRLKSIVPCRQNSNGRNPLTYEITGRRESLKEATLLFTIHLMHLTTQDQHELQLDPTTVPNPRFKESYSFQLPLGFSVSHAQLLEGDRLLLALVDRNANLQLFLDHLNNIESSIKRERGKMLNRDKIGEEFLLAFDESQGMLAVVGCEKLQLHVFVHDVGQGFTASGSTINLHSWYGEGAIIKKACFISGSEELLLVDSQALARVFSLTTMQFRPASMDLHHVPMGVYSSPDGSCFLAAVPDGAVTRITAYHWSTFGSNEGIPLSIEDWAGEDDLVLTSLARRNAVQLMRLDLSSQACSSVALNITRKVTEFMFKQKDGRGGLSGDVHFTAHNCVMDCHAEVWTRFPVLPAVQRATISSSDRCRRSVLFVTNRDHNQYPAHFADMVDVFERTSKKPTGDRLSTLCVSATTFEKFAADFSPGKKWTVSLFKAGEWVVDMLCLIPIHLALARDNRFVPLKDGVYSPEVEKSLLGADINRIVDSLSFGWYESIFQSYMADKPVRVVSSMGEQSVGKSFALNHLVDTSFAGSAMRTTEGVWMSVTPTKEALIVALDFEGMSGALVKRALSNSMLTGPGVHSIERSAQEDTLLVLFNTAISNLVLFRNNFALSRDITGLFQSFQSSSAVLDPMANPALFQSTLVIIIKDVVDSDKAEIAREFSLKFQQIVEEEQDANFISRLHGGKLNIIPWPVIESRDFYKLFATLKRRLDQQVVTHNAAGEFLHLMKTLMAKLKARFMIALQARVSAHDL</sequence>
<dbReference type="PANTHER" id="PTHR22796">
    <property type="entry name" value="URG4-RELATED"/>
    <property type="match status" value="1"/>
</dbReference>
<evidence type="ECO:0000256" key="1">
    <source>
        <dbReference type="SAM" id="MobiDB-lite"/>
    </source>
</evidence>
<name>A0A0C9SQ86_PAXIN</name>
<feature type="region of interest" description="Disordered" evidence="1">
    <location>
        <begin position="1"/>
        <end position="24"/>
    </location>
</feature>
<keyword evidence="3" id="KW-1185">Reference proteome</keyword>
<evidence type="ECO:0000313" key="3">
    <source>
        <dbReference type="Proteomes" id="UP000053647"/>
    </source>
</evidence>
<gene>
    <name evidence="2" type="ORF">PAXINDRAFT_17422</name>
</gene>
<dbReference type="PANTHER" id="PTHR22796:SF1">
    <property type="entry name" value="VWFA DOMAIN-CONTAINING PROTEIN"/>
    <property type="match status" value="1"/>
</dbReference>
<dbReference type="Gene3D" id="3.40.50.300">
    <property type="entry name" value="P-loop containing nucleotide triphosphate hydrolases"/>
    <property type="match status" value="1"/>
</dbReference>
<proteinExistence type="predicted"/>
<dbReference type="AlphaFoldDB" id="A0A0C9SQ86"/>
<feature type="compositionally biased region" description="Acidic residues" evidence="1">
    <location>
        <begin position="1"/>
        <end position="11"/>
    </location>
</feature>
<reference evidence="2 3" key="1">
    <citation type="submission" date="2014-06" db="EMBL/GenBank/DDBJ databases">
        <authorList>
            <consortium name="DOE Joint Genome Institute"/>
            <person name="Kuo A."/>
            <person name="Kohler A."/>
            <person name="Nagy L.G."/>
            <person name="Floudas D."/>
            <person name="Copeland A."/>
            <person name="Barry K.W."/>
            <person name="Cichocki N."/>
            <person name="Veneault-Fourrey C."/>
            <person name="LaButti K."/>
            <person name="Lindquist E.A."/>
            <person name="Lipzen A."/>
            <person name="Lundell T."/>
            <person name="Morin E."/>
            <person name="Murat C."/>
            <person name="Sun H."/>
            <person name="Tunlid A."/>
            <person name="Henrissat B."/>
            <person name="Grigoriev I.V."/>
            <person name="Hibbett D.S."/>
            <person name="Martin F."/>
            <person name="Nordberg H.P."/>
            <person name="Cantor M.N."/>
            <person name="Hua S.X."/>
        </authorList>
    </citation>
    <scope>NUCLEOTIDE SEQUENCE [LARGE SCALE GENOMIC DNA]</scope>
    <source>
        <strain evidence="2 3">ATCC 200175</strain>
    </source>
</reference>